<dbReference type="InterPro" id="IPR001841">
    <property type="entry name" value="Znf_RING"/>
</dbReference>
<feature type="transmembrane region" description="Helical" evidence="14">
    <location>
        <begin position="105"/>
        <end position="125"/>
    </location>
</feature>
<dbReference type="PANTHER" id="PTHR45977">
    <property type="entry name" value="TARGET OF ERK KINASE MPK-1"/>
    <property type="match status" value="1"/>
</dbReference>
<evidence type="ECO:0000259" key="15">
    <source>
        <dbReference type="PROSITE" id="PS50089"/>
    </source>
</evidence>
<feature type="region of interest" description="Disordered" evidence="13">
    <location>
        <begin position="133"/>
        <end position="176"/>
    </location>
</feature>
<keyword evidence="10 14" id="KW-1133">Transmembrane helix</keyword>
<name>B8LNE7_PICSI</name>
<evidence type="ECO:0000256" key="8">
    <source>
        <dbReference type="ARBA" id="ARBA00022786"/>
    </source>
</evidence>
<comment type="catalytic activity">
    <reaction evidence="1">
        <text>S-ubiquitinyl-[E2 ubiquitin-conjugating enzyme]-L-cysteine + [acceptor protein]-L-lysine = [E2 ubiquitin-conjugating enzyme]-L-cysteine + N(6)-ubiquitinyl-[acceptor protein]-L-lysine.</text>
        <dbReference type="EC" id="2.3.2.27"/>
    </reaction>
</comment>
<evidence type="ECO:0000256" key="7">
    <source>
        <dbReference type="ARBA" id="ARBA00022771"/>
    </source>
</evidence>
<dbReference type="GO" id="GO:0016567">
    <property type="term" value="P:protein ubiquitination"/>
    <property type="evidence" value="ECO:0007669"/>
    <property type="project" value="TreeGrafter"/>
</dbReference>
<accession>B8LNE7</accession>
<sequence>MERTRPDTGVDSSPLLESGTTNNEARGSAYQSAARFLRRAGGRRMMREPSMMVRENAAQQLEERQSDWAYSKPVVMLDLLWNLSFVVVSVVILTSTLEERPTTPLRVWIAGYALQCLLHMIYVAYEYTRRNRQRSPSVGSAGGSESASSAGEQVNSQVGRAPQEAETGRQETEERSSIAKRLESVNTMFSFFWWIVGFYWLLAGGKSLAEDAPRLYWLCIVFLAFDVFFVAFCAAVACMIGIAVCCCLPCIIAILYAVANQDGASETEINLLPKYRFCRIGPSEKNNSEKSPSYGGVMTLICGESTSERVLGAEDAECCICLSAYEDGVELYELPCNHHFHCGCIAKWLRINATCPLCKYNVVKNDDNGSEDV</sequence>
<feature type="domain" description="RING-type" evidence="15">
    <location>
        <begin position="318"/>
        <end position="359"/>
    </location>
</feature>
<keyword evidence="5 14" id="KW-0812">Transmembrane</keyword>
<evidence type="ECO:0000256" key="11">
    <source>
        <dbReference type="ARBA" id="ARBA00023136"/>
    </source>
</evidence>
<evidence type="ECO:0000256" key="9">
    <source>
        <dbReference type="ARBA" id="ARBA00022833"/>
    </source>
</evidence>
<keyword evidence="7 12" id="KW-0863">Zinc-finger</keyword>
<dbReference type="GO" id="GO:0000325">
    <property type="term" value="C:plant-type vacuole"/>
    <property type="evidence" value="ECO:0007669"/>
    <property type="project" value="TreeGrafter"/>
</dbReference>
<evidence type="ECO:0000313" key="16">
    <source>
        <dbReference type="EMBL" id="ABR17177.1"/>
    </source>
</evidence>
<dbReference type="Gene3D" id="3.30.40.10">
    <property type="entry name" value="Zinc/RING finger domain, C3HC4 (zinc finger)"/>
    <property type="match status" value="1"/>
</dbReference>
<dbReference type="CDD" id="cd16454">
    <property type="entry name" value="RING-H2_PA-TM-RING"/>
    <property type="match status" value="1"/>
</dbReference>
<dbReference type="GO" id="GO:0061630">
    <property type="term" value="F:ubiquitin protein ligase activity"/>
    <property type="evidence" value="ECO:0007669"/>
    <property type="project" value="UniProtKB-EC"/>
</dbReference>
<feature type="compositionally biased region" description="Basic and acidic residues" evidence="13">
    <location>
        <begin position="166"/>
        <end position="176"/>
    </location>
</feature>
<feature type="compositionally biased region" description="Polar residues" evidence="13">
    <location>
        <begin position="18"/>
        <end position="30"/>
    </location>
</feature>
<evidence type="ECO:0000256" key="3">
    <source>
        <dbReference type="ARBA" id="ARBA00012483"/>
    </source>
</evidence>
<feature type="transmembrane region" description="Helical" evidence="14">
    <location>
        <begin position="215"/>
        <end position="233"/>
    </location>
</feature>
<comment type="subcellular location">
    <subcellularLocation>
        <location evidence="2">Membrane</location>
        <topology evidence="2">Multi-pass membrane protein</topology>
    </subcellularLocation>
</comment>
<evidence type="ECO:0000256" key="1">
    <source>
        <dbReference type="ARBA" id="ARBA00000900"/>
    </source>
</evidence>
<evidence type="ECO:0000256" key="4">
    <source>
        <dbReference type="ARBA" id="ARBA00022679"/>
    </source>
</evidence>
<reference evidence="16" key="1">
    <citation type="submission" date="2007-06" db="EMBL/GenBank/DDBJ databases">
        <title>Full length cDNA sequences from Sitka Spruce (Picea sitchensis).</title>
        <authorList>
            <person name="Ralph S.G."/>
            <person name="Chun H.E."/>
            <person name="Liao N."/>
            <person name="Ali J."/>
            <person name="Reid K."/>
            <person name="Kolosova N."/>
            <person name="Cooper N."/>
            <person name="Cullis C."/>
            <person name="Jancsik S."/>
            <person name="Moore R."/>
            <person name="Mayo M."/>
            <person name="Wagner S."/>
            <person name="Holt R.A."/>
            <person name="Jones S.J.M."/>
            <person name="Marra M.A."/>
            <person name="Ritland C.E."/>
            <person name="Ritland K."/>
            <person name="Bohlmann J."/>
        </authorList>
    </citation>
    <scope>NUCLEOTIDE SEQUENCE</scope>
    <source>
        <tissue evidence="16">Green portion of the leader tissue</tissue>
    </source>
</reference>
<protein>
    <recommendedName>
        <fullName evidence="3">RING-type E3 ubiquitin transferase</fullName>
        <ecNumber evidence="3">2.3.2.27</ecNumber>
    </recommendedName>
</protein>
<dbReference type="AlphaFoldDB" id="B8LNE7"/>
<feature type="transmembrane region" description="Helical" evidence="14">
    <location>
        <begin position="74"/>
        <end position="93"/>
    </location>
</feature>
<keyword evidence="9" id="KW-0862">Zinc</keyword>
<proteinExistence type="evidence at transcript level"/>
<feature type="compositionally biased region" description="Low complexity" evidence="13">
    <location>
        <begin position="135"/>
        <end position="151"/>
    </location>
</feature>
<dbReference type="GO" id="GO:0016020">
    <property type="term" value="C:membrane"/>
    <property type="evidence" value="ECO:0007669"/>
    <property type="project" value="UniProtKB-SubCell"/>
</dbReference>
<dbReference type="EMBL" id="EF677351">
    <property type="protein sequence ID" value="ABR17177.1"/>
    <property type="molecule type" value="mRNA"/>
</dbReference>
<keyword evidence="8" id="KW-0833">Ubl conjugation pathway</keyword>
<evidence type="ECO:0000256" key="12">
    <source>
        <dbReference type="PROSITE-ProRule" id="PRU00175"/>
    </source>
</evidence>
<feature type="transmembrane region" description="Helical" evidence="14">
    <location>
        <begin position="185"/>
        <end position="203"/>
    </location>
</feature>
<dbReference type="PROSITE" id="PS50089">
    <property type="entry name" value="ZF_RING_2"/>
    <property type="match status" value="1"/>
</dbReference>
<evidence type="ECO:0000256" key="10">
    <source>
        <dbReference type="ARBA" id="ARBA00022989"/>
    </source>
</evidence>
<dbReference type="PANTHER" id="PTHR45977:SF28">
    <property type="entry name" value="OS02G0674700 PROTEIN"/>
    <property type="match status" value="1"/>
</dbReference>
<evidence type="ECO:0000256" key="2">
    <source>
        <dbReference type="ARBA" id="ARBA00004141"/>
    </source>
</evidence>
<feature type="transmembrane region" description="Helical" evidence="14">
    <location>
        <begin position="240"/>
        <end position="259"/>
    </location>
</feature>
<dbReference type="Pfam" id="PF13639">
    <property type="entry name" value="zf-RING_2"/>
    <property type="match status" value="1"/>
</dbReference>
<dbReference type="SMART" id="SM00184">
    <property type="entry name" value="RING"/>
    <property type="match status" value="1"/>
</dbReference>
<organism evidence="16">
    <name type="scientific">Picea sitchensis</name>
    <name type="common">Sitka spruce</name>
    <name type="synonym">Pinus sitchensis</name>
    <dbReference type="NCBI Taxonomy" id="3332"/>
    <lineage>
        <taxon>Eukaryota</taxon>
        <taxon>Viridiplantae</taxon>
        <taxon>Streptophyta</taxon>
        <taxon>Embryophyta</taxon>
        <taxon>Tracheophyta</taxon>
        <taxon>Spermatophyta</taxon>
        <taxon>Pinopsida</taxon>
        <taxon>Pinidae</taxon>
        <taxon>Conifers I</taxon>
        <taxon>Pinales</taxon>
        <taxon>Pinaceae</taxon>
        <taxon>Picea</taxon>
    </lineage>
</organism>
<dbReference type="GO" id="GO:0008270">
    <property type="term" value="F:zinc ion binding"/>
    <property type="evidence" value="ECO:0007669"/>
    <property type="project" value="UniProtKB-KW"/>
</dbReference>
<dbReference type="OMA" id="MMVRENA"/>
<evidence type="ECO:0000256" key="13">
    <source>
        <dbReference type="SAM" id="MobiDB-lite"/>
    </source>
</evidence>
<evidence type="ECO:0000256" key="6">
    <source>
        <dbReference type="ARBA" id="ARBA00022723"/>
    </source>
</evidence>
<evidence type="ECO:0000256" key="14">
    <source>
        <dbReference type="SAM" id="Phobius"/>
    </source>
</evidence>
<evidence type="ECO:0000256" key="5">
    <source>
        <dbReference type="ARBA" id="ARBA00022692"/>
    </source>
</evidence>
<dbReference type="InterPro" id="IPR013083">
    <property type="entry name" value="Znf_RING/FYVE/PHD"/>
</dbReference>
<keyword evidence="11 14" id="KW-0472">Membrane</keyword>
<keyword evidence="6" id="KW-0479">Metal-binding</keyword>
<dbReference type="GO" id="GO:0006511">
    <property type="term" value="P:ubiquitin-dependent protein catabolic process"/>
    <property type="evidence" value="ECO:0007669"/>
    <property type="project" value="TreeGrafter"/>
</dbReference>
<dbReference type="EC" id="2.3.2.27" evidence="3"/>
<feature type="region of interest" description="Disordered" evidence="13">
    <location>
        <begin position="1"/>
        <end position="30"/>
    </location>
</feature>
<keyword evidence="4" id="KW-0808">Transferase</keyword>
<dbReference type="SUPFAM" id="SSF57850">
    <property type="entry name" value="RING/U-box"/>
    <property type="match status" value="1"/>
</dbReference>